<comment type="caution">
    <text evidence="1">The sequence shown here is derived from an EMBL/GenBank/DDBJ whole genome shotgun (WGS) entry which is preliminary data.</text>
</comment>
<evidence type="ECO:0000313" key="2">
    <source>
        <dbReference type="Proteomes" id="UP000580043"/>
    </source>
</evidence>
<reference evidence="1 2" key="1">
    <citation type="submission" date="2020-04" db="EMBL/GenBank/DDBJ databases">
        <title>Zoogloea sp. G-4-1-14 isolated from soil.</title>
        <authorList>
            <person name="Dahal R.H."/>
        </authorList>
    </citation>
    <scope>NUCLEOTIDE SEQUENCE [LARGE SCALE GENOMIC DNA]</scope>
    <source>
        <strain evidence="1 2">G-4-1-14</strain>
    </source>
</reference>
<proteinExistence type="predicted"/>
<sequence>MNETDNTYRLGITLAGAVSAGAYSAGVLDFLREALDAWEEAKRQGIDSAGRKVPTHTVRVQALSGTSAGAMCAAMFVGSLGRSRPAQGSTAPFAGSPLYDAWVRQVDILPMLDDADLVADDSLRALLNCRDLDRIGDETLQPWTFSPFTAHPWLAEDADLFLCTTSLRGIPYEVRAYANQAVAPYGMSLHAGVLRYRLQVHTDPDGITDAIPLATDSPPAHWGHLRNTALASGAFPLALRPRVVSTPRSMIAGRRWEVPDEAGRHFSAPGEIKACIPDEVQDFVSVCVDGGAINNEPVEYTRMSLVLASAIHANGTIQRLPRDLDQARASTLLIDPFPDTADFDKTYHPDGKDDLLSVIAALVPALLDQASFKTDELVLAAKVGIGSRYLISPCRPNRAAGQPDLACGPLGGFLGFIHEGFRHHDYLLGRLNCQRFLSRHFYVDFRNSVVNDWSENPDLLHYTGSAYYGADHAAIVAEVHAATPGTLPGFTPVPVIPLMPELRSLGAALGPGLSSIEEFQREKWATYDPAQLTGLEERLCIRLDAVFSRGIDQVSVLLGGRKPIRRWLLGAIASLLGLNPARLLARKACRGLQELLTSAGLMKASGK</sequence>
<accession>A0A848G6L8</accession>
<evidence type="ECO:0008006" key="3">
    <source>
        <dbReference type="Google" id="ProtNLM"/>
    </source>
</evidence>
<dbReference type="InterPro" id="IPR016035">
    <property type="entry name" value="Acyl_Trfase/lysoPLipase"/>
</dbReference>
<dbReference type="EMBL" id="JABBGA010000019">
    <property type="protein sequence ID" value="NML27877.1"/>
    <property type="molecule type" value="Genomic_DNA"/>
</dbReference>
<name>A0A848G6L8_9RHOO</name>
<keyword evidence="2" id="KW-1185">Reference proteome</keyword>
<dbReference type="SUPFAM" id="SSF52151">
    <property type="entry name" value="FabD/lysophospholipase-like"/>
    <property type="match status" value="1"/>
</dbReference>
<gene>
    <name evidence="1" type="ORF">HHL15_19140</name>
</gene>
<dbReference type="RefSeq" id="WP_169147407.1">
    <property type="nucleotide sequence ID" value="NZ_JABBGA010000019.1"/>
</dbReference>
<dbReference type="AlphaFoldDB" id="A0A848G6L8"/>
<protein>
    <recommendedName>
        <fullName evidence="3">PNPLA domain-containing protein</fullName>
    </recommendedName>
</protein>
<evidence type="ECO:0000313" key="1">
    <source>
        <dbReference type="EMBL" id="NML27877.1"/>
    </source>
</evidence>
<dbReference type="Proteomes" id="UP000580043">
    <property type="component" value="Unassembled WGS sequence"/>
</dbReference>
<organism evidence="1 2">
    <name type="scientific">Zoogloea dura</name>
    <dbReference type="NCBI Taxonomy" id="2728840"/>
    <lineage>
        <taxon>Bacteria</taxon>
        <taxon>Pseudomonadati</taxon>
        <taxon>Pseudomonadota</taxon>
        <taxon>Betaproteobacteria</taxon>
        <taxon>Rhodocyclales</taxon>
        <taxon>Zoogloeaceae</taxon>
        <taxon>Zoogloea</taxon>
    </lineage>
</organism>